<accession>A0A2H0YS94</accession>
<name>A0A2H0YS94_9BACT</name>
<proteinExistence type="predicted"/>
<dbReference type="AlphaFoldDB" id="A0A2H0YS94"/>
<comment type="caution">
    <text evidence="2">The sequence shown here is derived from an EMBL/GenBank/DDBJ whole genome shotgun (WGS) entry which is preliminary data.</text>
</comment>
<evidence type="ECO:0000259" key="1">
    <source>
        <dbReference type="Pfam" id="PF18931"/>
    </source>
</evidence>
<evidence type="ECO:0000313" key="2">
    <source>
        <dbReference type="EMBL" id="PIS41149.1"/>
    </source>
</evidence>
<feature type="domain" description="DUF5680" evidence="1">
    <location>
        <begin position="49"/>
        <end position="153"/>
    </location>
</feature>
<gene>
    <name evidence="2" type="ORF">COT25_04665</name>
</gene>
<reference evidence="3" key="1">
    <citation type="submission" date="2017-09" db="EMBL/GenBank/DDBJ databases">
        <title>Depth-based differentiation of microbial function through sediment-hosted aquifers and enrichment of novel symbionts in the deep terrestrial subsurface.</title>
        <authorList>
            <person name="Probst A.J."/>
            <person name="Ladd B."/>
            <person name="Jarett J.K."/>
            <person name="Geller-Mcgrath D.E."/>
            <person name="Sieber C.M.K."/>
            <person name="Emerson J.B."/>
            <person name="Anantharaman K."/>
            <person name="Thomas B.C."/>
            <person name="Malmstrom R."/>
            <person name="Stieglmeier M."/>
            <person name="Klingl A."/>
            <person name="Woyke T."/>
            <person name="Ryan C.M."/>
            <person name="Banfield J.F."/>
        </authorList>
    </citation>
    <scope>NUCLEOTIDE SEQUENCE [LARGE SCALE GENOMIC DNA]</scope>
</reference>
<dbReference type="EMBL" id="PEXV01000148">
    <property type="protein sequence ID" value="PIS41149.1"/>
    <property type="molecule type" value="Genomic_DNA"/>
</dbReference>
<organism evidence="2 3">
    <name type="scientific">Candidatus Kerfeldbacteria bacterium CG08_land_8_20_14_0_20_42_7</name>
    <dbReference type="NCBI Taxonomy" id="2014245"/>
    <lineage>
        <taxon>Bacteria</taxon>
        <taxon>Candidatus Kerfeldiibacteriota</taxon>
    </lineage>
</organism>
<dbReference type="Proteomes" id="UP000228711">
    <property type="component" value="Unassembled WGS sequence"/>
</dbReference>
<evidence type="ECO:0000313" key="3">
    <source>
        <dbReference type="Proteomes" id="UP000228711"/>
    </source>
</evidence>
<sequence length="154" mass="17749">MDTNETKLKDFLVIAKKATYATSGEGGERRLQDGTKEFVFKKGLYTYRDRYHGSNPFIGQEIVFNNKKPIWGMNYCGRVINKTIDSHEVYSFLKKALQKVTKHNPYRGPRISSYGQWKYSCTVKGSIGAFSGQEKIFWDKKKAYELLFHGGVIK</sequence>
<dbReference type="Pfam" id="PF18931">
    <property type="entry name" value="DUF5680"/>
    <property type="match status" value="1"/>
</dbReference>
<protein>
    <submittedName>
        <fullName evidence="2">XRE family transcriptional regulator</fullName>
    </submittedName>
</protein>
<dbReference type="InterPro" id="IPR043735">
    <property type="entry name" value="DUF5680"/>
</dbReference>